<proteinExistence type="inferred from homology"/>
<evidence type="ECO:0000313" key="3">
    <source>
        <dbReference type="Proteomes" id="UP001652622"/>
    </source>
</evidence>
<evidence type="ECO:0000313" key="5">
    <source>
        <dbReference type="RefSeq" id="XP_034286179.1"/>
    </source>
</evidence>
<dbReference type="RefSeq" id="XP_034286180.1">
    <property type="nucleotide sequence ID" value="XM_034430289.1"/>
</dbReference>
<dbReference type="KEGG" id="pgut:117673118"/>
<dbReference type="RefSeq" id="XP_034286179.1">
    <property type="nucleotide sequence ID" value="XM_034430288.1"/>
</dbReference>
<evidence type="ECO:0000313" key="8">
    <source>
        <dbReference type="RefSeq" id="XP_034286182.1"/>
    </source>
</evidence>
<gene>
    <name evidence="4 5 6 7 8" type="primary">LOC117673118</name>
</gene>
<dbReference type="OrthoDB" id="20277at2759"/>
<evidence type="ECO:0000256" key="1">
    <source>
        <dbReference type="ARBA" id="ARBA00005707"/>
    </source>
</evidence>
<dbReference type="RefSeq" id="XP_034286182.1">
    <property type="nucleotide sequence ID" value="XM_034430291.1"/>
</dbReference>
<evidence type="ECO:0000313" key="4">
    <source>
        <dbReference type="RefSeq" id="XP_034286178.1"/>
    </source>
</evidence>
<organism evidence="3 5">
    <name type="scientific">Pantherophis guttatus</name>
    <name type="common">Corn snake</name>
    <name type="synonym">Elaphe guttata</name>
    <dbReference type="NCBI Taxonomy" id="94885"/>
    <lineage>
        <taxon>Eukaryota</taxon>
        <taxon>Metazoa</taxon>
        <taxon>Chordata</taxon>
        <taxon>Craniata</taxon>
        <taxon>Vertebrata</taxon>
        <taxon>Euteleostomi</taxon>
        <taxon>Lepidosauria</taxon>
        <taxon>Squamata</taxon>
        <taxon>Bifurcata</taxon>
        <taxon>Unidentata</taxon>
        <taxon>Episquamata</taxon>
        <taxon>Toxicofera</taxon>
        <taxon>Serpentes</taxon>
        <taxon>Colubroidea</taxon>
        <taxon>Colubridae</taxon>
        <taxon>Colubrinae</taxon>
        <taxon>Pantherophis</taxon>
    </lineage>
</organism>
<reference evidence="4 5" key="1">
    <citation type="submission" date="2025-04" db="UniProtKB">
        <authorList>
            <consortium name="RefSeq"/>
        </authorList>
    </citation>
    <scope>IDENTIFICATION</scope>
    <source>
        <tissue evidence="4 5">Blood</tissue>
    </source>
</reference>
<dbReference type="InterPro" id="IPR029274">
    <property type="entry name" value="DUF4615"/>
</dbReference>
<dbReference type="Proteomes" id="UP001652622">
    <property type="component" value="Unplaced"/>
</dbReference>
<dbReference type="Pfam" id="PF15393">
    <property type="entry name" value="DUF4615"/>
    <property type="match status" value="2"/>
</dbReference>
<sequence length="457" mass="50540">MEEAPKPTFQDELEWCITQLETGLLRLNPTPKQADETHHILRVLRSRKAPLVKKRQMMHRVFGDYRLKMAEENERTAKAGVTPMQVEIQQGNSLPLGSVVYRKQPSDSPSAASTSLLASSDNSFQFNFVLPERTTEETDRSAAEENGLGDLREQSTGNGLSRMLDFSTGTQQSGFAFNFTIPDASSPSGDAIDPGSGASTEAAPERGNSSKKAMVTTERSASSQSDRTDGKDCVSRHGEGHPVQEVPRLEATQEASTEVAEEKLVVAAGGPSKRKKKKKSPPSKVAQVDKGRGDNKLGGQGTSEQAEMLQPDDQLKREVDWCVEQLELGLKTQKSSPKQTEEALRAIKTLRSKKAVLAKKRQVMRLMFGDYRAKMAEERQKQLKLLQAASKAAHITEVNEEAQKKRSQVFRKSAEGTRTCKNLQEPSCCQPPACLGSRDPSSFKFRPSQEEFCFNFF</sequence>
<feature type="region of interest" description="Disordered" evidence="2">
    <location>
        <begin position="132"/>
        <end position="313"/>
    </location>
</feature>
<keyword evidence="3" id="KW-1185">Reference proteome</keyword>
<name>A0A6P9CSX2_PANGU</name>
<dbReference type="OMA" id="PNAGISH"/>
<accession>A0A6P9CSX2</accession>
<protein>
    <submittedName>
        <fullName evidence="4 5">Uncharacterized protein LOC117673118</fullName>
    </submittedName>
</protein>
<dbReference type="RefSeq" id="XP_034286181.1">
    <property type="nucleotide sequence ID" value="XM_034430290.1"/>
</dbReference>
<feature type="compositionally biased region" description="Basic residues" evidence="2">
    <location>
        <begin position="272"/>
        <end position="281"/>
    </location>
</feature>
<evidence type="ECO:0000313" key="6">
    <source>
        <dbReference type="RefSeq" id="XP_034286180.1"/>
    </source>
</evidence>
<comment type="similarity">
    <text evidence="1">Belongs to the UPF0488 family.</text>
</comment>
<evidence type="ECO:0000256" key="2">
    <source>
        <dbReference type="SAM" id="MobiDB-lite"/>
    </source>
</evidence>
<dbReference type="RefSeq" id="XP_034286178.1">
    <property type="nucleotide sequence ID" value="XM_034430287.1"/>
</dbReference>
<feature type="compositionally biased region" description="Basic and acidic residues" evidence="2">
    <location>
        <begin position="226"/>
        <end position="242"/>
    </location>
</feature>
<dbReference type="AlphaFoldDB" id="A0A6P9CSX2"/>
<evidence type="ECO:0000313" key="7">
    <source>
        <dbReference type="RefSeq" id="XP_034286181.1"/>
    </source>
</evidence>
<dbReference type="PANTHER" id="PTHR13602">
    <property type="entry name" value="UPF0488 PROTEIN C8ORF33"/>
    <property type="match status" value="1"/>
</dbReference>
<feature type="compositionally biased region" description="Basic and acidic residues" evidence="2">
    <location>
        <begin position="133"/>
        <end position="143"/>
    </location>
</feature>
<dbReference type="PANTHER" id="PTHR13602:SF2">
    <property type="entry name" value="UPF0488 PROTEIN C8ORF33"/>
    <property type="match status" value="1"/>
</dbReference>